<dbReference type="GO" id="GO:0030153">
    <property type="term" value="P:bacteriocin immunity"/>
    <property type="evidence" value="ECO:0007669"/>
    <property type="project" value="InterPro"/>
</dbReference>
<reference evidence="4" key="1">
    <citation type="submission" date="2017-09" db="EMBL/GenBank/DDBJ databases">
        <title>Bacterial strain isolated from the female urinary microbiota.</title>
        <authorList>
            <person name="Thomas-White K."/>
            <person name="Kumar N."/>
            <person name="Forster S."/>
            <person name="Putonti C."/>
            <person name="Lawley T."/>
            <person name="Wolfe A.J."/>
        </authorList>
    </citation>
    <scope>NUCLEOTIDE SEQUENCE [LARGE SCALE GENOMIC DNA]</scope>
    <source>
        <strain evidence="4">UMB0959</strain>
    </source>
</reference>
<organism evidence="3 4">
    <name type="scientific">Nosocomiicoccus massiliensis</name>
    <dbReference type="NCBI Taxonomy" id="1232430"/>
    <lineage>
        <taxon>Bacteria</taxon>
        <taxon>Bacillati</taxon>
        <taxon>Bacillota</taxon>
        <taxon>Bacilli</taxon>
        <taxon>Bacillales</taxon>
        <taxon>Staphylococcaceae</taxon>
        <taxon>Nosocomiicoccus</taxon>
    </lineage>
</organism>
<dbReference type="AlphaFoldDB" id="A0AAF0YMT3"/>
<keyword evidence="1" id="KW-0812">Transmembrane</keyword>
<keyword evidence="1" id="KW-0472">Membrane</keyword>
<keyword evidence="1" id="KW-1133">Transmembrane helix</keyword>
<accession>A0AAF0YMT3</accession>
<evidence type="ECO:0000313" key="4">
    <source>
        <dbReference type="Proteomes" id="UP000243626"/>
    </source>
</evidence>
<dbReference type="Pfam" id="PF06713">
    <property type="entry name" value="bPH_4"/>
    <property type="match status" value="1"/>
</dbReference>
<gene>
    <name evidence="3" type="ORF">CJ229_002560</name>
</gene>
<dbReference type="EMBL" id="CP136964">
    <property type="protein sequence ID" value="WOS96644.1"/>
    <property type="molecule type" value="Genomic_DNA"/>
</dbReference>
<dbReference type="KEGG" id="nmy:CJ229_002560"/>
<keyword evidence="4" id="KW-1185">Reference proteome</keyword>
<dbReference type="Proteomes" id="UP000243626">
    <property type="component" value="Chromosome"/>
</dbReference>
<feature type="transmembrane region" description="Helical" evidence="1">
    <location>
        <begin position="12"/>
        <end position="32"/>
    </location>
</feature>
<evidence type="ECO:0000313" key="3">
    <source>
        <dbReference type="EMBL" id="WOS96644.1"/>
    </source>
</evidence>
<feature type="domain" description="Uncharacterized protein YyaB-like PH" evidence="2">
    <location>
        <begin position="60"/>
        <end position="136"/>
    </location>
</feature>
<dbReference type="InterPro" id="IPR009589">
    <property type="entry name" value="PH_YyaB-like"/>
</dbReference>
<sequence>MTYYSKYGIKFIRYNLLLLLIPTIIIVLVGYLRDIPPSRISVSITLIIIIVLVNTFKPVKYTFTNHQLIIYNGFKKSKIFYDAITNVSATDDIIVGGNKAAKSEDAIQIDYIGGVYDNVKVSPKEKEEFLRELKKKAVKAKFNI</sequence>
<proteinExistence type="predicted"/>
<evidence type="ECO:0000256" key="1">
    <source>
        <dbReference type="SAM" id="Phobius"/>
    </source>
</evidence>
<name>A0AAF0YMT3_9STAP</name>
<dbReference type="RefSeq" id="WP_068129333.1">
    <property type="nucleotide sequence ID" value="NZ_CP136964.1"/>
</dbReference>
<feature type="transmembrane region" description="Helical" evidence="1">
    <location>
        <begin position="38"/>
        <end position="56"/>
    </location>
</feature>
<evidence type="ECO:0000259" key="2">
    <source>
        <dbReference type="Pfam" id="PF06713"/>
    </source>
</evidence>
<protein>
    <submittedName>
        <fullName evidence="3">PH domain-containing protein</fullName>
    </submittedName>
</protein>